<dbReference type="EMBL" id="JASPKZ010010261">
    <property type="protein sequence ID" value="KAJ9574797.1"/>
    <property type="molecule type" value="Genomic_DNA"/>
</dbReference>
<dbReference type="PANTHER" id="PTHR17130">
    <property type="entry name" value="MITOCHONDRIAL OUTER MEMBRANE PROTEIN 25"/>
    <property type="match status" value="1"/>
</dbReference>
<evidence type="ECO:0000256" key="5">
    <source>
        <dbReference type="ARBA" id="ARBA00022792"/>
    </source>
</evidence>
<proteinExistence type="inferred from homology"/>
<accession>A0AAD8E340</accession>
<keyword evidence="11" id="KW-1185">Reference proteome</keyword>
<evidence type="ECO:0000256" key="4">
    <source>
        <dbReference type="ARBA" id="ARBA00022692"/>
    </source>
</evidence>
<evidence type="ECO:0000256" key="3">
    <source>
        <dbReference type="ARBA" id="ARBA00021814"/>
    </source>
</evidence>
<keyword evidence="8" id="KW-0472">Membrane</keyword>
<sequence length="99" mass="11684">MYVDDVLIYETVDNRNQNNYKDRKINMSNSRSIKYEFSKRCPVTPEMAEKYGVKMRKPGEVTLEGEYEKMKELDIDNWSNIRGPRPWEEDEGDAAKTPT</sequence>
<dbReference type="PANTHER" id="PTHR17130:SF14">
    <property type="entry name" value="CYTOCHROME C OXIDASE ASSEMBLY PROTEIN COX16 HOMOLOG, MITOCHONDRIAL"/>
    <property type="match status" value="1"/>
</dbReference>
<keyword evidence="4" id="KW-0812">Transmembrane</keyword>
<evidence type="ECO:0000313" key="10">
    <source>
        <dbReference type="EMBL" id="KAJ9574797.1"/>
    </source>
</evidence>
<evidence type="ECO:0000256" key="8">
    <source>
        <dbReference type="ARBA" id="ARBA00023136"/>
    </source>
</evidence>
<keyword evidence="6" id="KW-1133">Transmembrane helix</keyword>
<dbReference type="AlphaFoldDB" id="A0AAD8E340"/>
<evidence type="ECO:0000256" key="9">
    <source>
        <dbReference type="SAM" id="MobiDB-lite"/>
    </source>
</evidence>
<gene>
    <name evidence="10" type="ORF">L9F63_008022</name>
</gene>
<dbReference type="GO" id="GO:0005743">
    <property type="term" value="C:mitochondrial inner membrane"/>
    <property type="evidence" value="ECO:0007669"/>
    <property type="project" value="UniProtKB-SubCell"/>
</dbReference>
<evidence type="ECO:0000313" key="11">
    <source>
        <dbReference type="Proteomes" id="UP001233999"/>
    </source>
</evidence>
<reference evidence="10" key="1">
    <citation type="journal article" date="2023" name="IScience">
        <title>Live-bearing cockroach genome reveals convergent evolutionary mechanisms linked to viviparity in insects and beyond.</title>
        <authorList>
            <person name="Fouks B."/>
            <person name="Harrison M.C."/>
            <person name="Mikhailova A.A."/>
            <person name="Marchal E."/>
            <person name="English S."/>
            <person name="Carruthers M."/>
            <person name="Jennings E.C."/>
            <person name="Chiamaka E.L."/>
            <person name="Frigard R.A."/>
            <person name="Pippel M."/>
            <person name="Attardo G.M."/>
            <person name="Benoit J.B."/>
            <person name="Bornberg-Bauer E."/>
            <person name="Tobe S.S."/>
        </authorList>
    </citation>
    <scope>NUCLEOTIDE SEQUENCE</scope>
    <source>
        <strain evidence="10">Stay&amp;Tobe</strain>
    </source>
</reference>
<dbReference type="Pfam" id="PF14138">
    <property type="entry name" value="COX16"/>
    <property type="match status" value="1"/>
</dbReference>
<feature type="region of interest" description="Disordered" evidence="9">
    <location>
        <begin position="78"/>
        <end position="99"/>
    </location>
</feature>
<evidence type="ECO:0000256" key="1">
    <source>
        <dbReference type="ARBA" id="ARBA00004434"/>
    </source>
</evidence>
<comment type="caution">
    <text evidence="10">The sequence shown here is derived from an EMBL/GenBank/DDBJ whole genome shotgun (WGS) entry which is preliminary data.</text>
</comment>
<comment type="subcellular location">
    <subcellularLocation>
        <location evidence="1">Mitochondrion inner membrane</location>
        <topology evidence="1">Single-pass membrane protein</topology>
    </subcellularLocation>
</comment>
<evidence type="ECO:0000256" key="6">
    <source>
        <dbReference type="ARBA" id="ARBA00022989"/>
    </source>
</evidence>
<dbReference type="InterPro" id="IPR020164">
    <property type="entry name" value="Cyt_c_Oxase_assmbl_COX16"/>
</dbReference>
<keyword evidence="7" id="KW-0496">Mitochondrion</keyword>
<evidence type="ECO:0000256" key="7">
    <source>
        <dbReference type="ARBA" id="ARBA00023128"/>
    </source>
</evidence>
<keyword evidence="5" id="KW-0999">Mitochondrion inner membrane</keyword>
<protein>
    <recommendedName>
        <fullName evidence="3">Cytochrome c oxidase assembly protein COX16 homolog, mitochondrial</fullName>
    </recommendedName>
</protein>
<evidence type="ECO:0000256" key="2">
    <source>
        <dbReference type="ARBA" id="ARBA00008370"/>
    </source>
</evidence>
<name>A0AAD8E340_DIPPU</name>
<reference evidence="10" key="2">
    <citation type="submission" date="2023-05" db="EMBL/GenBank/DDBJ databases">
        <authorList>
            <person name="Fouks B."/>
        </authorList>
    </citation>
    <scope>NUCLEOTIDE SEQUENCE</scope>
    <source>
        <strain evidence="10">Stay&amp;Tobe</strain>
        <tissue evidence="10">Testes</tissue>
    </source>
</reference>
<comment type="similarity">
    <text evidence="2">Belongs to the COX16 family.</text>
</comment>
<organism evidence="10 11">
    <name type="scientific">Diploptera punctata</name>
    <name type="common">Pacific beetle cockroach</name>
    <dbReference type="NCBI Taxonomy" id="6984"/>
    <lineage>
        <taxon>Eukaryota</taxon>
        <taxon>Metazoa</taxon>
        <taxon>Ecdysozoa</taxon>
        <taxon>Arthropoda</taxon>
        <taxon>Hexapoda</taxon>
        <taxon>Insecta</taxon>
        <taxon>Pterygota</taxon>
        <taxon>Neoptera</taxon>
        <taxon>Polyneoptera</taxon>
        <taxon>Dictyoptera</taxon>
        <taxon>Blattodea</taxon>
        <taxon>Blaberoidea</taxon>
        <taxon>Blaberidae</taxon>
        <taxon>Diplopterinae</taxon>
        <taxon>Diploptera</taxon>
    </lineage>
</organism>
<dbReference type="GO" id="GO:0033617">
    <property type="term" value="P:mitochondrial respiratory chain complex IV assembly"/>
    <property type="evidence" value="ECO:0007669"/>
    <property type="project" value="TreeGrafter"/>
</dbReference>
<dbReference type="Proteomes" id="UP001233999">
    <property type="component" value="Unassembled WGS sequence"/>
</dbReference>